<evidence type="ECO:0000256" key="9">
    <source>
        <dbReference type="ARBA" id="ARBA00022990"/>
    </source>
</evidence>
<comment type="subunit">
    <text evidence="14">Subunit of dynactin, a multiprotein complex part of a tripartite complex with dynein and a adapter, such as BICDL1, BICD2 or HOOK3. The dynactin complex is built around ACTR1A/ACTB filament and consists of an actin-related filament composed of a shoulder domain, a pointed end and a barbed end. Its length is defined by its flexible shoulder domain. The soulder is composed of 2 DCTN1 subunits, 4 DCTN2 and 2 DCTN3. The 4 DCNT2 (via N-terminus) bind the ACTR1A filament and act as molecular rulers to determine the length. The pointed end is important for binding dynein-dynactin cargo adapters. Consists of 4 subunits: ACTR10, DCNT4, DCTN5 and DCTN6. The barbed end is composed of a CAPZA1:CAPZB heterodimers, which binds ACTR1A/ACTB filament and dynactin and stabilizes dynactin. Interacts with ATP7B, but not ATP7A, in a copper-dependent manner. Interacts with ANK2; this interaction is required for localization at costameres. Interacts with N4BP2L1.</text>
</comment>
<dbReference type="EMBL" id="JARKHS020029773">
    <property type="protein sequence ID" value="KAK8762795.1"/>
    <property type="molecule type" value="Genomic_DNA"/>
</dbReference>
<evidence type="ECO:0000256" key="6">
    <source>
        <dbReference type="ARBA" id="ARBA00022499"/>
    </source>
</evidence>
<reference evidence="16 17" key="1">
    <citation type="journal article" date="2023" name="Arcadia Sci">
        <title>De novo assembly of a long-read Amblyomma americanum tick genome.</title>
        <authorList>
            <person name="Chou S."/>
            <person name="Poskanzer K.E."/>
            <person name="Rollins M."/>
            <person name="Thuy-Boun P.S."/>
        </authorList>
    </citation>
    <scope>NUCLEOTIDE SEQUENCE [LARGE SCALE GENOMIC DNA]</scope>
    <source>
        <strain evidence="16">F_SG_1</strain>
        <tissue evidence="16">Salivary glands</tissue>
    </source>
</reference>
<evidence type="ECO:0000313" key="17">
    <source>
        <dbReference type="Proteomes" id="UP001321473"/>
    </source>
</evidence>
<dbReference type="GO" id="GO:0030016">
    <property type="term" value="C:myofibril"/>
    <property type="evidence" value="ECO:0007669"/>
    <property type="project" value="UniProtKB-SubCell"/>
</dbReference>
<sequence length="807" mass="89329">MRSGSSPAPAADVVAGSLNAVTVDGRTATDEELREGNWFERRKHRDVPVLTSVGGGEEPARKKGYRPIGGRRLAEKSIEKLPIRLPSEALKIVLRPSGGVGSILNKIGSLNLACAIAQAAGVDLREAVKDTVIPNLKLQSILIATTDGDRARKYLTIKSLATSGDSDVVVTAYEAVPENCGKGVIHGIDTARTNEQPKEIIRMDERNPPILGQATSQQKMPSKNFGYGKRKRAGALIANTRKRPALENEAPTSKRHSSRYRGDLGHPAEGYSTPEVNEHNPRPADVEALIREPEVPGSALSSSVMSATGSCDEDIAIGGSATTSVKNGSASAGIQGRRIVSLQYLLSSLQKTALHAPFNCTSADMHSREARVSFVLLLSKMADIFTNERVLYLCSCDSRRPITRIYFCRHCSKLRCSDCVSHEVDSNYCSNCLEYMPSPEARLKKNRCSNCFECPSCGHTLSVRATTIQVQTPEDPSKTVAKKVYYMACGLCRWSTKDAGLPDQALATGGWQEFESPWNKRVNALFEHYRLMAQRDKMERERRKSSNRPGYLQFADRYGVSAAVAKKFAGFISPVSKKEEDLKKIEDMKPAVATDELVALPEEYFTEPVNIAQVCSIGQRLSQPELQSEYTAFLYPKRKPLLIKRSQRCRECEHNLSKPEFSPSSIKFKIQMAAFHHIPEIKIRSVTAFDIGEECYVQLSMYNPTPHVTHVTLLPLEQAIEGITAKVLLPMCEFTLPARDDTAEFDDSSENIFVDDPSVVTFRKANSLGFYIRVIPSEEEAVIVSRVVLRLFENYSFCLKSECDRSL</sequence>
<evidence type="ECO:0000256" key="4">
    <source>
        <dbReference type="ARBA" id="ARBA00004657"/>
    </source>
</evidence>
<keyword evidence="10" id="KW-0175">Coiled coil</keyword>
<protein>
    <recommendedName>
        <fullName evidence="13">Dynactin subunit 4</fullName>
    </recommendedName>
</protein>
<evidence type="ECO:0000256" key="12">
    <source>
        <dbReference type="ARBA" id="ARBA00034776"/>
    </source>
</evidence>
<keyword evidence="6" id="KW-1017">Isopeptide bond</keyword>
<evidence type="ECO:0000256" key="10">
    <source>
        <dbReference type="ARBA" id="ARBA00023054"/>
    </source>
</evidence>
<dbReference type="GO" id="GO:0005869">
    <property type="term" value="C:dynactin complex"/>
    <property type="evidence" value="ECO:0007669"/>
    <property type="project" value="InterPro"/>
</dbReference>
<evidence type="ECO:0000256" key="14">
    <source>
        <dbReference type="ARBA" id="ARBA00093507"/>
    </source>
</evidence>
<proteinExistence type="inferred from homology"/>
<keyword evidence="11" id="KW-0206">Cytoskeleton</keyword>
<keyword evidence="7" id="KW-0597">Phosphoprotein</keyword>
<name>A0AAQ4DK05_AMBAM</name>
<evidence type="ECO:0000256" key="5">
    <source>
        <dbReference type="ARBA" id="ARBA00022490"/>
    </source>
</evidence>
<gene>
    <name evidence="16" type="ORF">V5799_025938</name>
</gene>
<dbReference type="PANTHER" id="PTHR13034">
    <property type="entry name" value="DYNACTIN P62 SUBUNIT"/>
    <property type="match status" value="1"/>
</dbReference>
<dbReference type="GO" id="GO:0005938">
    <property type="term" value="C:cell cortex"/>
    <property type="evidence" value="ECO:0007669"/>
    <property type="project" value="UniProtKB-SubCell"/>
</dbReference>
<keyword evidence="9" id="KW-0007">Acetylation</keyword>
<dbReference type="AlphaFoldDB" id="A0AAQ4DK05"/>
<keyword evidence="17" id="KW-1185">Reference proteome</keyword>
<evidence type="ECO:0000256" key="1">
    <source>
        <dbReference type="ARBA" id="ARBA00004300"/>
    </source>
</evidence>
<accession>A0AAQ4DK05</accession>
<feature type="region of interest" description="Disordered" evidence="15">
    <location>
        <begin position="240"/>
        <end position="281"/>
    </location>
</feature>
<evidence type="ECO:0000313" key="16">
    <source>
        <dbReference type="EMBL" id="KAK8762795.1"/>
    </source>
</evidence>
<keyword evidence="5" id="KW-0963">Cytoplasm</keyword>
<evidence type="ECO:0000256" key="7">
    <source>
        <dbReference type="ARBA" id="ARBA00022553"/>
    </source>
</evidence>
<evidence type="ECO:0000256" key="13">
    <source>
        <dbReference type="ARBA" id="ARBA00034864"/>
    </source>
</evidence>
<dbReference type="GO" id="GO:0001725">
    <property type="term" value="C:stress fiber"/>
    <property type="evidence" value="ECO:0007669"/>
    <property type="project" value="UniProtKB-SubCell"/>
</dbReference>
<organism evidence="16 17">
    <name type="scientific">Amblyomma americanum</name>
    <name type="common">Lone star tick</name>
    <dbReference type="NCBI Taxonomy" id="6943"/>
    <lineage>
        <taxon>Eukaryota</taxon>
        <taxon>Metazoa</taxon>
        <taxon>Ecdysozoa</taxon>
        <taxon>Arthropoda</taxon>
        <taxon>Chelicerata</taxon>
        <taxon>Arachnida</taxon>
        <taxon>Acari</taxon>
        <taxon>Parasitiformes</taxon>
        <taxon>Ixodida</taxon>
        <taxon>Ixodoidea</taxon>
        <taxon>Ixodidae</taxon>
        <taxon>Amblyomminae</taxon>
        <taxon>Amblyomma</taxon>
    </lineage>
</organism>
<dbReference type="Proteomes" id="UP001321473">
    <property type="component" value="Unassembled WGS sequence"/>
</dbReference>
<comment type="similarity">
    <text evidence="12">Belongs to the dynactin subunit 4 family.</text>
</comment>
<dbReference type="InterPro" id="IPR008603">
    <property type="entry name" value="DCTN4"/>
</dbReference>
<evidence type="ECO:0000256" key="3">
    <source>
        <dbReference type="ARBA" id="ARBA00004544"/>
    </source>
</evidence>
<comment type="subcellular location">
    <subcellularLocation>
        <location evidence="3">Cytoplasm</location>
        <location evidence="3">Cell cortex</location>
    </subcellularLocation>
    <subcellularLocation>
        <location evidence="1">Cytoplasm</location>
        <location evidence="1">Cytoskeleton</location>
        <location evidence="1">Microtubule organizing center</location>
        <location evidence="1">Centrosome</location>
    </subcellularLocation>
    <subcellularLocation>
        <location evidence="2">Cytoplasm</location>
        <location evidence="2">Cytoskeleton</location>
        <location evidence="2">Stress fiber</location>
    </subcellularLocation>
    <subcellularLocation>
        <location evidence="4">Cytoplasm</location>
        <location evidence="4">Myofibril</location>
    </subcellularLocation>
</comment>
<comment type="caution">
    <text evidence="16">The sequence shown here is derived from an EMBL/GenBank/DDBJ whole genome shotgun (WGS) entry which is preliminary data.</text>
</comment>
<evidence type="ECO:0000256" key="8">
    <source>
        <dbReference type="ARBA" id="ARBA00022843"/>
    </source>
</evidence>
<evidence type="ECO:0000256" key="11">
    <source>
        <dbReference type="ARBA" id="ARBA00023212"/>
    </source>
</evidence>
<dbReference type="Pfam" id="PF05502">
    <property type="entry name" value="Dynactin_p62"/>
    <property type="match status" value="2"/>
</dbReference>
<dbReference type="PANTHER" id="PTHR13034:SF2">
    <property type="entry name" value="DYNACTIN SUBUNIT 4"/>
    <property type="match status" value="1"/>
</dbReference>
<keyword evidence="8" id="KW-0832">Ubl conjugation</keyword>
<dbReference type="GO" id="GO:0005813">
    <property type="term" value="C:centrosome"/>
    <property type="evidence" value="ECO:0007669"/>
    <property type="project" value="UniProtKB-SubCell"/>
</dbReference>
<evidence type="ECO:0000256" key="2">
    <source>
        <dbReference type="ARBA" id="ARBA00004529"/>
    </source>
</evidence>
<evidence type="ECO:0000256" key="15">
    <source>
        <dbReference type="SAM" id="MobiDB-lite"/>
    </source>
</evidence>